<dbReference type="InterPro" id="IPR014717">
    <property type="entry name" value="Transl_elong_EF1B/ribsomal_bS6"/>
</dbReference>
<dbReference type="Pfam" id="PF01250">
    <property type="entry name" value="Ribosomal_S6"/>
    <property type="match status" value="1"/>
</dbReference>
<dbReference type="GO" id="GO:0003735">
    <property type="term" value="F:structural constituent of ribosome"/>
    <property type="evidence" value="ECO:0007669"/>
    <property type="project" value="InterPro"/>
</dbReference>
<dbReference type="InterPro" id="IPR020814">
    <property type="entry name" value="Ribosomal_S6_plastid/chlpt"/>
</dbReference>
<dbReference type="CDD" id="cd00473">
    <property type="entry name" value="bS6"/>
    <property type="match status" value="1"/>
</dbReference>
<comment type="caution">
    <text evidence="6">The sequence shown here is derived from an EMBL/GenBank/DDBJ whole genome shotgun (WGS) entry which is preliminary data.</text>
</comment>
<keyword evidence="5" id="KW-0687">Ribonucleoprotein</keyword>
<protein>
    <submittedName>
        <fullName evidence="6">30S ribosomal protein S6</fullName>
    </submittedName>
</protein>
<proteinExistence type="inferred from homology"/>
<dbReference type="PANTHER" id="PTHR21011:SF1">
    <property type="entry name" value="SMALL RIBOSOMAL SUBUNIT PROTEIN BS6M"/>
    <property type="match status" value="1"/>
</dbReference>
<dbReference type="InterPro" id="IPR020815">
    <property type="entry name" value="Ribosomal_bS6_CS"/>
</dbReference>
<comment type="similarity">
    <text evidence="1">Belongs to the bacterial ribosomal protein bS6 family.</text>
</comment>
<dbReference type="PROSITE" id="PS01048">
    <property type="entry name" value="RIBOSOMAL_S6"/>
    <property type="match status" value="1"/>
</dbReference>
<dbReference type="GO" id="GO:0006412">
    <property type="term" value="P:translation"/>
    <property type="evidence" value="ECO:0007669"/>
    <property type="project" value="InterPro"/>
</dbReference>
<dbReference type="GO" id="GO:0005737">
    <property type="term" value="C:cytoplasm"/>
    <property type="evidence" value="ECO:0007669"/>
    <property type="project" value="UniProtKB-ARBA"/>
</dbReference>
<organism evidence="6">
    <name type="scientific">bioreactor metagenome</name>
    <dbReference type="NCBI Taxonomy" id="1076179"/>
    <lineage>
        <taxon>unclassified sequences</taxon>
        <taxon>metagenomes</taxon>
        <taxon>ecological metagenomes</taxon>
    </lineage>
</organism>
<dbReference type="InterPro" id="IPR000529">
    <property type="entry name" value="Ribosomal_bS6"/>
</dbReference>
<keyword evidence="2" id="KW-0699">rRNA-binding</keyword>
<name>A0A645A780_9ZZZZ</name>
<dbReference type="InterPro" id="IPR035980">
    <property type="entry name" value="Ribosomal_bS6_sf"/>
</dbReference>
<dbReference type="GO" id="GO:0005840">
    <property type="term" value="C:ribosome"/>
    <property type="evidence" value="ECO:0007669"/>
    <property type="project" value="UniProtKB-KW"/>
</dbReference>
<evidence type="ECO:0000313" key="6">
    <source>
        <dbReference type="EMBL" id="MPM49030.1"/>
    </source>
</evidence>
<dbReference type="GO" id="GO:0070181">
    <property type="term" value="F:small ribosomal subunit rRNA binding"/>
    <property type="evidence" value="ECO:0007669"/>
    <property type="project" value="TreeGrafter"/>
</dbReference>
<evidence type="ECO:0000256" key="3">
    <source>
        <dbReference type="ARBA" id="ARBA00022884"/>
    </source>
</evidence>
<dbReference type="SUPFAM" id="SSF54995">
    <property type="entry name" value="Ribosomal protein S6"/>
    <property type="match status" value="1"/>
</dbReference>
<accession>A0A645A780</accession>
<dbReference type="HAMAP" id="MF_00360">
    <property type="entry name" value="Ribosomal_bS6"/>
    <property type="match status" value="1"/>
</dbReference>
<dbReference type="PANTHER" id="PTHR21011">
    <property type="entry name" value="MITOCHONDRIAL 28S RIBOSOMAL PROTEIN S6"/>
    <property type="match status" value="1"/>
</dbReference>
<evidence type="ECO:0000256" key="4">
    <source>
        <dbReference type="ARBA" id="ARBA00022980"/>
    </source>
</evidence>
<dbReference type="AlphaFoldDB" id="A0A645A780"/>
<evidence type="ECO:0000256" key="1">
    <source>
        <dbReference type="ARBA" id="ARBA00009512"/>
    </source>
</evidence>
<reference evidence="6" key="1">
    <citation type="submission" date="2019-08" db="EMBL/GenBank/DDBJ databases">
        <authorList>
            <person name="Kucharzyk K."/>
            <person name="Murdoch R.W."/>
            <person name="Higgins S."/>
            <person name="Loffler F."/>
        </authorList>
    </citation>
    <scope>NUCLEOTIDE SEQUENCE</scope>
</reference>
<keyword evidence="3" id="KW-0694">RNA-binding</keyword>
<dbReference type="GO" id="GO:1990904">
    <property type="term" value="C:ribonucleoprotein complex"/>
    <property type="evidence" value="ECO:0007669"/>
    <property type="project" value="UniProtKB-KW"/>
</dbReference>
<keyword evidence="4 6" id="KW-0689">Ribosomal protein</keyword>
<gene>
    <name evidence="6" type="primary">rpsF_25</name>
    <name evidence="6" type="ORF">SDC9_95758</name>
</gene>
<evidence type="ECO:0000256" key="5">
    <source>
        <dbReference type="ARBA" id="ARBA00023274"/>
    </source>
</evidence>
<dbReference type="EMBL" id="VSSQ01012353">
    <property type="protein sequence ID" value="MPM49030.1"/>
    <property type="molecule type" value="Genomic_DNA"/>
</dbReference>
<dbReference type="NCBIfam" id="TIGR00166">
    <property type="entry name" value="S6"/>
    <property type="match status" value="1"/>
</dbReference>
<evidence type="ECO:0000256" key="2">
    <source>
        <dbReference type="ARBA" id="ARBA00022730"/>
    </source>
</evidence>
<sequence length="95" mass="10930">MNHYELMYIMIPTLEGEALEGVMSKVTTLIESVNGTVTEVKKWGKRRLAYEINDIKDGFYVVVTFDTAPESISEIDRVLKLTEEVLRFLITKNDE</sequence>
<dbReference type="Gene3D" id="3.30.70.60">
    <property type="match status" value="1"/>
</dbReference>